<evidence type="ECO:0008006" key="3">
    <source>
        <dbReference type="Google" id="ProtNLM"/>
    </source>
</evidence>
<accession>M7WVT0</accession>
<evidence type="ECO:0000313" key="2">
    <source>
        <dbReference type="Proteomes" id="UP000016926"/>
    </source>
</evidence>
<keyword evidence="2" id="KW-1185">Reference proteome</keyword>
<reference evidence="1 2" key="1">
    <citation type="journal article" date="2012" name="Nat. Commun.">
        <title>A multi-omic map of the lipid-producing yeast Rhodosporidium toruloides.</title>
        <authorList>
            <person name="Zhu Z."/>
            <person name="Zhang S."/>
            <person name="Liu H."/>
            <person name="Shen H."/>
            <person name="Lin X."/>
            <person name="Yang F."/>
            <person name="Zhou Y.J."/>
            <person name="Jin G."/>
            <person name="Ye M."/>
            <person name="Zou H."/>
            <person name="Zou H."/>
            <person name="Zhao Z.K."/>
        </authorList>
    </citation>
    <scope>NUCLEOTIDE SEQUENCE [LARGE SCALE GENOMIC DNA]</scope>
    <source>
        <strain evidence="1 2">NP11</strain>
    </source>
</reference>
<dbReference type="OrthoDB" id="10400523at2759"/>
<protein>
    <recommendedName>
        <fullName evidence="3">Proteophosphoglycan ppg4</fullName>
    </recommendedName>
</protein>
<dbReference type="GeneID" id="27364958"/>
<name>M7WVT0_RHOT1</name>
<organism evidence="1 2">
    <name type="scientific">Rhodotorula toruloides (strain NP11)</name>
    <name type="common">Yeast</name>
    <name type="synonym">Rhodosporidium toruloides</name>
    <dbReference type="NCBI Taxonomy" id="1130832"/>
    <lineage>
        <taxon>Eukaryota</taxon>
        <taxon>Fungi</taxon>
        <taxon>Dikarya</taxon>
        <taxon>Basidiomycota</taxon>
        <taxon>Pucciniomycotina</taxon>
        <taxon>Microbotryomycetes</taxon>
        <taxon>Sporidiobolales</taxon>
        <taxon>Sporidiobolaceae</taxon>
        <taxon>Rhodotorula</taxon>
    </lineage>
</organism>
<dbReference type="HOGENOM" id="CLU_065424_0_0_1"/>
<gene>
    <name evidence="1" type="ORF">RHTO_00945</name>
</gene>
<dbReference type="AlphaFoldDB" id="M7WVT0"/>
<evidence type="ECO:0000313" key="1">
    <source>
        <dbReference type="EMBL" id="EMS22191.1"/>
    </source>
</evidence>
<dbReference type="EMBL" id="KB722652">
    <property type="protein sequence ID" value="EMS22191.1"/>
    <property type="molecule type" value="Genomic_DNA"/>
</dbReference>
<proteinExistence type="predicted"/>
<dbReference type="Proteomes" id="UP000016926">
    <property type="component" value="Unassembled WGS sequence"/>
</dbReference>
<sequence length="347" mass="38932">MAMSLPLKLALQIVDIARFRRLDESAIEHMRWLTWIGLACKAFYGVVERTLRTTMFATLSTNLDKSFVERTLAAARAGRPFETLFLRTKDDALVSWTIEETHGSEHCPALAYLVASGSRMSGRARYPYLALHELAVDLDAGDLVQQLVSPLVTPNLRVLAIWERPSSSMPAEDLFDDDLLTRLDFVQITFRPFHSEPTSRLCSNQHSTPVLLCPDRAAVSGIVPESFCQSYLQLHSIRGTDEHSMICVLYLTVCIRQGAAKKALFLPQELHPSVAIPSSTLLSRARDDLLDAIDDAEVEYVGWYHADEETDASPSEPFRRYLDRKRLEGRMRGGDGLGTVQYDTSNV</sequence>
<dbReference type="RefSeq" id="XP_016273310.1">
    <property type="nucleotide sequence ID" value="XM_016414629.1"/>
</dbReference>